<dbReference type="RefSeq" id="WP_281760659.1">
    <property type="nucleotide sequence ID" value="NZ_AP026709.1"/>
</dbReference>
<keyword evidence="2" id="KW-1133">Transmembrane helix</keyword>
<feature type="transmembrane region" description="Helical" evidence="2">
    <location>
        <begin position="214"/>
        <end position="233"/>
    </location>
</feature>
<accession>A0ABN6S724</accession>
<evidence type="ECO:0000313" key="5">
    <source>
        <dbReference type="Proteomes" id="UP001317742"/>
    </source>
</evidence>
<feature type="compositionally biased region" description="Acidic residues" evidence="1">
    <location>
        <begin position="138"/>
        <end position="191"/>
    </location>
</feature>
<gene>
    <name evidence="4" type="ORF">SYK_25130</name>
</gene>
<dbReference type="Pfam" id="PF13717">
    <property type="entry name" value="Zn_ribbon_4"/>
    <property type="match status" value="1"/>
</dbReference>
<dbReference type="NCBIfam" id="TIGR02098">
    <property type="entry name" value="MJ0042_CXXC"/>
    <property type="match status" value="1"/>
</dbReference>
<feature type="compositionally biased region" description="Acidic residues" evidence="1">
    <location>
        <begin position="44"/>
        <end position="72"/>
    </location>
</feature>
<evidence type="ECO:0000256" key="2">
    <source>
        <dbReference type="SAM" id="Phobius"/>
    </source>
</evidence>
<sequence length="404" mass="44038">MIVTCPNCETRYNLPDDKVPAGGTKVKCSKCAQVFKAEHPPVTPEEEVEALLEEEGQGGDTQAGDEFDETFEDVAAGVPSEETPVEPPADEPQEPSAPAVDPADEVVEEDLPDTDDLFDDAEEEMPDPDEGAAPSALESDDLGDDLFADIDEDEDSSGLFEDEEDDEDTDSDDLFADDDDDEEDEDEDDAESGSVFDDSLSIDEVPQKKDGKSIGCLIILLVLALGLGGAIYFKAWTYIGVDLGDMFKNVPFVGQLFMEETGGDQEAAPGESPAERVRKIELKNVKQYYVPNEKVGNLFVVEGKAINKFSSPKERIKVEVILYDATNNILTSQAFLCGNVLSQFQLQVQTKKEIQDGLSSDVGILSNNTFIRPEASTPFMAVFFEPPEGVKEFMVKVVDVGDPE</sequence>
<evidence type="ECO:0000313" key="4">
    <source>
        <dbReference type="EMBL" id="BDQ38153.1"/>
    </source>
</evidence>
<proteinExistence type="predicted"/>
<dbReference type="Proteomes" id="UP001317742">
    <property type="component" value="Chromosome"/>
</dbReference>
<dbReference type="Pfam" id="PF11906">
    <property type="entry name" value="DUF3426"/>
    <property type="match status" value="1"/>
</dbReference>
<reference evidence="4 5" key="1">
    <citation type="submission" date="2022-08" db="EMBL/GenBank/DDBJ databases">
        <title>Genome Sequence of the sulphate-reducing bacterium, Pseudodesulfovibrio sp. SYK.</title>
        <authorList>
            <person name="Kondo R."/>
            <person name="Kataoka T."/>
        </authorList>
    </citation>
    <scope>NUCLEOTIDE SEQUENCE [LARGE SCALE GENOMIC DNA]</scope>
    <source>
        <strain evidence="4 5">SYK</strain>
    </source>
</reference>
<keyword evidence="2" id="KW-0472">Membrane</keyword>
<feature type="compositionally biased region" description="Acidic residues" evidence="1">
    <location>
        <begin position="102"/>
        <end position="130"/>
    </location>
</feature>
<keyword evidence="2" id="KW-0812">Transmembrane</keyword>
<feature type="domain" description="Zinc finger/thioredoxin putative" evidence="3">
    <location>
        <begin position="1"/>
        <end position="36"/>
    </location>
</feature>
<name>A0ABN6S724_9BACT</name>
<dbReference type="InterPro" id="IPR011723">
    <property type="entry name" value="Znf/thioredoxin_put"/>
</dbReference>
<dbReference type="InterPro" id="IPR021834">
    <property type="entry name" value="DUF3426"/>
</dbReference>
<evidence type="ECO:0000259" key="3">
    <source>
        <dbReference type="Pfam" id="PF13717"/>
    </source>
</evidence>
<evidence type="ECO:0000256" key="1">
    <source>
        <dbReference type="SAM" id="MobiDB-lite"/>
    </source>
</evidence>
<dbReference type="EMBL" id="AP026709">
    <property type="protein sequence ID" value="BDQ38153.1"/>
    <property type="molecule type" value="Genomic_DNA"/>
</dbReference>
<feature type="region of interest" description="Disordered" evidence="1">
    <location>
        <begin position="39"/>
        <end position="202"/>
    </location>
</feature>
<keyword evidence="5" id="KW-1185">Reference proteome</keyword>
<organism evidence="4 5">
    <name type="scientific">Pseudodesulfovibrio nedwellii</name>
    <dbReference type="NCBI Taxonomy" id="2973072"/>
    <lineage>
        <taxon>Bacteria</taxon>
        <taxon>Pseudomonadati</taxon>
        <taxon>Thermodesulfobacteriota</taxon>
        <taxon>Desulfovibrionia</taxon>
        <taxon>Desulfovibrionales</taxon>
        <taxon>Desulfovibrionaceae</taxon>
    </lineage>
</organism>
<protein>
    <recommendedName>
        <fullName evidence="3">Zinc finger/thioredoxin putative domain-containing protein</fullName>
    </recommendedName>
</protein>